<reference evidence="1 2" key="1">
    <citation type="submission" date="2020-08" db="EMBL/GenBank/DDBJ databases">
        <title>Sphingobacterium sp. DN00404 isolated from aquaculture water.</title>
        <authorList>
            <person name="Zhang M."/>
        </authorList>
    </citation>
    <scope>NUCLEOTIDE SEQUENCE [LARGE SCALE GENOMIC DNA]</scope>
    <source>
        <strain evidence="1 2">DN00404</strain>
    </source>
</reference>
<organism evidence="1 2">
    <name type="scientific">Sphingobacterium micropteri</name>
    <dbReference type="NCBI Taxonomy" id="2763501"/>
    <lineage>
        <taxon>Bacteria</taxon>
        <taxon>Pseudomonadati</taxon>
        <taxon>Bacteroidota</taxon>
        <taxon>Sphingobacteriia</taxon>
        <taxon>Sphingobacteriales</taxon>
        <taxon>Sphingobacteriaceae</taxon>
        <taxon>Sphingobacterium</taxon>
    </lineage>
</organism>
<evidence type="ECO:0000313" key="1">
    <source>
        <dbReference type="EMBL" id="MBD1431762.1"/>
    </source>
</evidence>
<evidence type="ECO:0000313" key="2">
    <source>
        <dbReference type="Proteomes" id="UP000602759"/>
    </source>
</evidence>
<dbReference type="RefSeq" id="WP_190992782.1">
    <property type="nucleotide sequence ID" value="NZ_JACOIK010000002.1"/>
</dbReference>
<protein>
    <submittedName>
        <fullName evidence="1">Uncharacterized protein</fullName>
    </submittedName>
</protein>
<name>A0ABR7YKA6_9SPHI</name>
<dbReference type="Proteomes" id="UP000602759">
    <property type="component" value="Unassembled WGS sequence"/>
</dbReference>
<keyword evidence="2" id="KW-1185">Reference proteome</keyword>
<proteinExistence type="predicted"/>
<dbReference type="EMBL" id="JACOIK010000002">
    <property type="protein sequence ID" value="MBD1431762.1"/>
    <property type="molecule type" value="Genomic_DNA"/>
</dbReference>
<comment type="caution">
    <text evidence="1">The sequence shown here is derived from an EMBL/GenBank/DDBJ whole genome shotgun (WGS) entry which is preliminary data.</text>
</comment>
<accession>A0ABR7YKA6</accession>
<gene>
    <name evidence="1" type="ORF">H8B06_02910</name>
</gene>
<sequence>MEQFLKRIQDRLEQFKYDRGLFDHSRRATASLRRQKEYKESRESFSDLFDKTLLQDIKNIAAKLGELLNANDVILKLESKHNYAYFHTVVRPIEPFISIALEKRQLRSISRWSNNTYLHFESDILTGKVKLYRCNESNENIYELKRMYHSYGKRTLYYEFELRTYDLNEIFPYIEDFIDKELEQIAKYA</sequence>